<evidence type="ECO:0000313" key="2">
    <source>
        <dbReference type="Proteomes" id="UP000694424"/>
    </source>
</evidence>
<reference evidence="1" key="1">
    <citation type="submission" date="2025-08" db="UniProtKB">
        <authorList>
            <consortium name="Ensembl"/>
        </authorList>
    </citation>
    <scope>IDENTIFICATION</scope>
</reference>
<evidence type="ECO:0000313" key="1">
    <source>
        <dbReference type="Ensembl" id="ENSAOWP00000020105.1"/>
    </source>
</evidence>
<reference evidence="1" key="2">
    <citation type="submission" date="2025-09" db="UniProtKB">
        <authorList>
            <consortium name="Ensembl"/>
        </authorList>
    </citation>
    <scope>IDENTIFICATION</scope>
</reference>
<sequence length="92" mass="9399">MGLGGGYGAVTESVGQLWGSYGDGGVVMGLGGRLWGSYGAGGARFKVVFAPLICRRTCLKGHCRDTCKPGTNMTLIGENGHAADTLTGSGFR</sequence>
<keyword evidence="2" id="KW-1185">Reference proteome</keyword>
<protein>
    <submittedName>
        <fullName evidence="1">Uncharacterized protein</fullName>
    </submittedName>
</protein>
<accession>A0A8B9SC43</accession>
<proteinExistence type="predicted"/>
<name>A0A8B9SC43_APTOW</name>
<dbReference type="Proteomes" id="UP000694424">
    <property type="component" value="Unplaced"/>
</dbReference>
<dbReference type="Ensembl" id="ENSAOWT00000022785.1">
    <property type="protein sequence ID" value="ENSAOWP00000020105.1"/>
    <property type="gene ID" value="ENSAOWG00000013600.1"/>
</dbReference>
<dbReference type="AlphaFoldDB" id="A0A8B9SC43"/>
<organism evidence="1 2">
    <name type="scientific">Apteryx owenii</name>
    <name type="common">Little spotted kiwi</name>
    <dbReference type="NCBI Taxonomy" id="8824"/>
    <lineage>
        <taxon>Eukaryota</taxon>
        <taxon>Metazoa</taxon>
        <taxon>Chordata</taxon>
        <taxon>Craniata</taxon>
        <taxon>Vertebrata</taxon>
        <taxon>Euteleostomi</taxon>
        <taxon>Archelosauria</taxon>
        <taxon>Archosauria</taxon>
        <taxon>Dinosauria</taxon>
        <taxon>Saurischia</taxon>
        <taxon>Theropoda</taxon>
        <taxon>Coelurosauria</taxon>
        <taxon>Aves</taxon>
        <taxon>Palaeognathae</taxon>
        <taxon>Apterygiformes</taxon>
        <taxon>Apterygidae</taxon>
        <taxon>Apteryx</taxon>
    </lineage>
</organism>